<dbReference type="RefSeq" id="WP_213236459.1">
    <property type="nucleotide sequence ID" value="NZ_JAHBCL010000011.1"/>
</dbReference>
<organism evidence="2 3">
    <name type="scientific">Fusibacter paucivorans</name>
    <dbReference type="NCBI Taxonomy" id="76009"/>
    <lineage>
        <taxon>Bacteria</taxon>
        <taxon>Bacillati</taxon>
        <taxon>Bacillota</taxon>
        <taxon>Clostridia</taxon>
        <taxon>Eubacteriales</taxon>
        <taxon>Eubacteriales Family XII. Incertae Sedis</taxon>
        <taxon>Fusibacter</taxon>
    </lineage>
</organism>
<evidence type="ECO:0000313" key="3">
    <source>
        <dbReference type="Proteomes" id="UP000746471"/>
    </source>
</evidence>
<gene>
    <name evidence="2" type="primary">rfbC</name>
    <name evidence="2" type="ORF">KHM83_07925</name>
</gene>
<keyword evidence="1 2" id="KW-0413">Isomerase</keyword>
<dbReference type="EC" id="5.1.3.13" evidence="1"/>
<comment type="caution">
    <text evidence="2">The sequence shown here is derived from an EMBL/GenBank/DDBJ whole genome shotgun (WGS) entry which is preliminary data.</text>
</comment>
<keyword evidence="3" id="KW-1185">Reference proteome</keyword>
<comment type="pathway">
    <text evidence="1">Carbohydrate biosynthesis; dTDP-L-rhamnose biosynthesis.</text>
</comment>
<accession>A0ABS5PNH8</accession>
<sequence>MAEICVTNTGLAGLVIIEPTIFGDDRGYFLEAYNTNEFKKHGLPTKFVQDNESMSKKGVLRGLHFQTNNPQGKLVRVVTGEVYDVAVDLRGNSVTYGKWAAVVLSGTNKKMFYIPPGFAHGFLVLSDEAVFTYKCTTPYDPYSDSGILYNDNDLGIEWPISEGENLLLSEKDKCLKSFSNFKTNF</sequence>
<dbReference type="InterPro" id="IPR014710">
    <property type="entry name" value="RmlC-like_jellyroll"/>
</dbReference>
<dbReference type="PANTHER" id="PTHR21047:SF2">
    <property type="entry name" value="THYMIDINE DIPHOSPHO-4-KETO-RHAMNOSE 3,5-EPIMERASE"/>
    <property type="match status" value="1"/>
</dbReference>
<name>A0ABS5PNH8_9FIRM</name>
<comment type="catalytic activity">
    <reaction evidence="1">
        <text>dTDP-4-dehydro-6-deoxy-alpha-D-glucose = dTDP-4-dehydro-beta-L-rhamnose</text>
        <dbReference type="Rhea" id="RHEA:16969"/>
        <dbReference type="ChEBI" id="CHEBI:57649"/>
        <dbReference type="ChEBI" id="CHEBI:62830"/>
        <dbReference type="EC" id="5.1.3.13"/>
    </reaction>
</comment>
<evidence type="ECO:0000256" key="1">
    <source>
        <dbReference type="RuleBase" id="RU364069"/>
    </source>
</evidence>
<comment type="function">
    <text evidence="1">Catalyzes the epimerization of the C3' and C5'positions of dTDP-6-deoxy-D-xylo-4-hexulose, forming dTDP-6-deoxy-L-lyxo-4-hexulose.</text>
</comment>
<comment type="similarity">
    <text evidence="1">Belongs to the dTDP-4-dehydrorhamnose 3,5-epimerase family.</text>
</comment>
<dbReference type="NCBIfam" id="TIGR01221">
    <property type="entry name" value="rmlC"/>
    <property type="match status" value="1"/>
</dbReference>
<comment type="subunit">
    <text evidence="1">Homodimer.</text>
</comment>
<dbReference type="EMBL" id="JAHBCL010000011">
    <property type="protein sequence ID" value="MBS7526601.1"/>
    <property type="molecule type" value="Genomic_DNA"/>
</dbReference>
<proteinExistence type="inferred from homology"/>
<protein>
    <recommendedName>
        <fullName evidence="1">dTDP-4-dehydrorhamnose 3,5-epimerase</fullName>
        <ecNumber evidence="1">5.1.3.13</ecNumber>
    </recommendedName>
    <alternativeName>
        <fullName evidence="1">Thymidine diphospho-4-keto-rhamnose 3,5-epimerase</fullName>
    </alternativeName>
</protein>
<reference evidence="2 3" key="1">
    <citation type="submission" date="2021-05" db="EMBL/GenBank/DDBJ databases">
        <title>Fusibacter ferrireducens sp. nov., an anaerobic, sulfur- and Fe-reducing bacterium isolated from the mangrove sediment.</title>
        <authorList>
            <person name="Qiu D."/>
        </authorList>
    </citation>
    <scope>NUCLEOTIDE SEQUENCE [LARGE SCALE GENOMIC DNA]</scope>
    <source>
        <strain evidence="2 3">DSM 12116</strain>
    </source>
</reference>
<evidence type="ECO:0000313" key="2">
    <source>
        <dbReference type="EMBL" id="MBS7526601.1"/>
    </source>
</evidence>
<dbReference type="Gene3D" id="2.60.120.10">
    <property type="entry name" value="Jelly Rolls"/>
    <property type="match status" value="1"/>
</dbReference>
<dbReference type="InterPro" id="IPR011051">
    <property type="entry name" value="RmlC_Cupin_sf"/>
</dbReference>
<dbReference type="Proteomes" id="UP000746471">
    <property type="component" value="Unassembled WGS sequence"/>
</dbReference>
<dbReference type="SUPFAM" id="SSF51182">
    <property type="entry name" value="RmlC-like cupins"/>
    <property type="match status" value="1"/>
</dbReference>
<dbReference type="Pfam" id="PF00908">
    <property type="entry name" value="dTDP_sugar_isom"/>
    <property type="match status" value="1"/>
</dbReference>
<dbReference type="CDD" id="cd00438">
    <property type="entry name" value="cupin_RmlC"/>
    <property type="match status" value="1"/>
</dbReference>
<dbReference type="InterPro" id="IPR000888">
    <property type="entry name" value="RmlC-like"/>
</dbReference>
<dbReference type="GO" id="GO:0008830">
    <property type="term" value="F:dTDP-4-dehydrorhamnose 3,5-epimerase activity"/>
    <property type="evidence" value="ECO:0007669"/>
    <property type="project" value="UniProtKB-EC"/>
</dbReference>
<dbReference type="PANTHER" id="PTHR21047">
    <property type="entry name" value="DTDP-6-DEOXY-D-GLUCOSE-3,5 EPIMERASE"/>
    <property type="match status" value="1"/>
</dbReference>